<protein>
    <recommendedName>
        <fullName evidence="2">DUF7164 domain-containing protein</fullName>
    </recommendedName>
</protein>
<keyword evidence="1" id="KW-0472">Membrane</keyword>
<feature type="domain" description="DUF7164" evidence="2">
    <location>
        <begin position="150"/>
        <end position="493"/>
    </location>
</feature>
<gene>
    <name evidence="3" type="ORF">OFUS_LOCUS23407</name>
</gene>
<keyword evidence="1" id="KW-0812">Transmembrane</keyword>
<keyword evidence="4" id="KW-1185">Reference proteome</keyword>
<proteinExistence type="predicted"/>
<reference evidence="3" key="1">
    <citation type="submission" date="2022-03" db="EMBL/GenBank/DDBJ databases">
        <authorList>
            <person name="Martin C."/>
        </authorList>
    </citation>
    <scope>NUCLEOTIDE SEQUENCE</scope>
</reference>
<sequence length="506" mass="58296">MAINKRVCRLSCYTILILMLLWSFFYAGSVIQWTPTKQPKVTQPQTYNTPNIHHLFANKSASDIIQSYFINKLLKDSDQSKMSAANKLLKQLFELVSENNNGTDVDITDDLVHIQGTGQLLDKQHAESDKAGEAIDTLQADVKDHKNEKATKIRVGIIVYMPYRSDQLYEMEFLSYMHPSWKYVTTHKTLKQFITLPEASNVPDMTLDLITYCHPKSCCTAQKANCKLWTKVTLDTDQSDCYYHPDDGFPEAAEYHYYNTFAFLRDDNFMSRAKKYDWLIRSDLDVFIGPAVLGWLPKYEFMSGGGGYASEFNRKRIPEVAARLNLTHHGITNVGSTWYGKPDIFMKISQLTLKYTKHFYKNEFNKTLDGIQHIMNKSSVGEWPTWWRPVSLLYGGEVAINHAVPDFDISRIADKKLDYPSSSKLNILSYPHLHCWHGDEEFQKFRFTTKLRALINGGTDNRTTIYKSDQDVKNMTVRDYCTFIAWNAVANNNIIEHLQKPADHCS</sequence>
<evidence type="ECO:0000313" key="4">
    <source>
        <dbReference type="Proteomes" id="UP000749559"/>
    </source>
</evidence>
<dbReference type="Proteomes" id="UP000749559">
    <property type="component" value="Unassembled WGS sequence"/>
</dbReference>
<comment type="caution">
    <text evidence="3">The sequence shown here is derived from an EMBL/GenBank/DDBJ whole genome shotgun (WGS) entry which is preliminary data.</text>
</comment>
<feature type="transmembrane region" description="Helical" evidence="1">
    <location>
        <begin position="12"/>
        <end position="33"/>
    </location>
</feature>
<dbReference type="OrthoDB" id="10023472at2759"/>
<keyword evidence="1" id="KW-1133">Transmembrane helix</keyword>
<dbReference type="AlphaFoldDB" id="A0A8S4Q117"/>
<organism evidence="3 4">
    <name type="scientific">Owenia fusiformis</name>
    <name type="common">Polychaete worm</name>
    <dbReference type="NCBI Taxonomy" id="6347"/>
    <lineage>
        <taxon>Eukaryota</taxon>
        <taxon>Metazoa</taxon>
        <taxon>Spiralia</taxon>
        <taxon>Lophotrochozoa</taxon>
        <taxon>Annelida</taxon>
        <taxon>Polychaeta</taxon>
        <taxon>Sedentaria</taxon>
        <taxon>Canalipalpata</taxon>
        <taxon>Sabellida</taxon>
        <taxon>Oweniida</taxon>
        <taxon>Oweniidae</taxon>
        <taxon>Owenia</taxon>
    </lineage>
</organism>
<dbReference type="Pfam" id="PF23741">
    <property type="entry name" value="DUF7164"/>
    <property type="match status" value="1"/>
</dbReference>
<accession>A0A8S4Q117</accession>
<name>A0A8S4Q117_OWEFU</name>
<dbReference type="InterPro" id="IPR055588">
    <property type="entry name" value="DUF7164"/>
</dbReference>
<dbReference type="EMBL" id="CAIIXF020000011">
    <property type="protein sequence ID" value="CAH1799395.1"/>
    <property type="molecule type" value="Genomic_DNA"/>
</dbReference>
<evidence type="ECO:0000259" key="2">
    <source>
        <dbReference type="Pfam" id="PF23741"/>
    </source>
</evidence>
<evidence type="ECO:0000313" key="3">
    <source>
        <dbReference type="EMBL" id="CAH1799395.1"/>
    </source>
</evidence>
<evidence type="ECO:0000256" key="1">
    <source>
        <dbReference type="SAM" id="Phobius"/>
    </source>
</evidence>